<evidence type="ECO:0000256" key="1">
    <source>
        <dbReference type="PROSITE-ProRule" id="PRU00169"/>
    </source>
</evidence>
<dbReference type="PANTHER" id="PTHR43228">
    <property type="entry name" value="TWO-COMPONENT RESPONSE REGULATOR"/>
    <property type="match status" value="1"/>
</dbReference>
<dbReference type="OrthoDB" id="9790669at2"/>
<feature type="domain" description="Response regulatory" evidence="2">
    <location>
        <begin position="2"/>
        <end position="123"/>
    </location>
</feature>
<dbReference type="SUPFAM" id="SSF52172">
    <property type="entry name" value="CheY-like"/>
    <property type="match status" value="1"/>
</dbReference>
<dbReference type="Pfam" id="PF00072">
    <property type="entry name" value="Response_reg"/>
    <property type="match status" value="1"/>
</dbReference>
<dbReference type="InterPro" id="IPR052048">
    <property type="entry name" value="ST_Response_Regulator"/>
</dbReference>
<dbReference type="SMART" id="SM00448">
    <property type="entry name" value="REC"/>
    <property type="match status" value="1"/>
</dbReference>
<dbReference type="PROSITE" id="PS50110">
    <property type="entry name" value="RESPONSE_REGULATORY"/>
    <property type="match status" value="1"/>
</dbReference>
<dbReference type="RefSeq" id="WP_089407698.1">
    <property type="nucleotide sequence ID" value="NZ_FZOU01000002.1"/>
</dbReference>
<proteinExistence type="predicted"/>
<protein>
    <submittedName>
        <fullName evidence="3">Response regulator receiver protein</fullName>
    </submittedName>
</protein>
<dbReference type="Proteomes" id="UP000198356">
    <property type="component" value="Unassembled WGS sequence"/>
</dbReference>
<dbReference type="InterPro" id="IPR001789">
    <property type="entry name" value="Sig_transdc_resp-reg_receiver"/>
</dbReference>
<dbReference type="AlphaFoldDB" id="A0A239H512"/>
<organism evidence="3 4">
    <name type="scientific">Granulicella rosea</name>
    <dbReference type="NCBI Taxonomy" id="474952"/>
    <lineage>
        <taxon>Bacteria</taxon>
        <taxon>Pseudomonadati</taxon>
        <taxon>Acidobacteriota</taxon>
        <taxon>Terriglobia</taxon>
        <taxon>Terriglobales</taxon>
        <taxon>Acidobacteriaceae</taxon>
        <taxon>Granulicella</taxon>
    </lineage>
</organism>
<accession>A0A239H512</accession>
<feature type="modified residue" description="4-aspartylphosphate" evidence="1">
    <location>
        <position position="56"/>
    </location>
</feature>
<evidence type="ECO:0000313" key="3">
    <source>
        <dbReference type="EMBL" id="SNS75344.1"/>
    </source>
</evidence>
<evidence type="ECO:0000259" key="2">
    <source>
        <dbReference type="PROSITE" id="PS50110"/>
    </source>
</evidence>
<evidence type="ECO:0000313" key="4">
    <source>
        <dbReference type="Proteomes" id="UP000198356"/>
    </source>
</evidence>
<dbReference type="PANTHER" id="PTHR43228:SF1">
    <property type="entry name" value="TWO-COMPONENT RESPONSE REGULATOR ARR22"/>
    <property type="match status" value="1"/>
</dbReference>
<keyword evidence="1" id="KW-0597">Phosphoprotein</keyword>
<dbReference type="EMBL" id="FZOU01000002">
    <property type="protein sequence ID" value="SNS75344.1"/>
    <property type="molecule type" value="Genomic_DNA"/>
</dbReference>
<dbReference type="GO" id="GO:0000160">
    <property type="term" value="P:phosphorelay signal transduction system"/>
    <property type="evidence" value="ECO:0007669"/>
    <property type="project" value="InterPro"/>
</dbReference>
<dbReference type="Gene3D" id="3.40.50.2300">
    <property type="match status" value="1"/>
</dbReference>
<gene>
    <name evidence="3" type="ORF">SAMN05421770_102187</name>
</gene>
<reference evidence="3 4" key="1">
    <citation type="submission" date="2017-06" db="EMBL/GenBank/DDBJ databases">
        <authorList>
            <person name="Kim H.J."/>
            <person name="Triplett B.A."/>
        </authorList>
    </citation>
    <scope>NUCLEOTIDE SEQUENCE [LARGE SCALE GENOMIC DNA]</scope>
    <source>
        <strain evidence="3 4">DSM 18704</strain>
    </source>
</reference>
<dbReference type="InterPro" id="IPR011006">
    <property type="entry name" value="CheY-like_superfamily"/>
</dbReference>
<keyword evidence="4" id="KW-1185">Reference proteome</keyword>
<name>A0A239H512_9BACT</name>
<sequence>MRILIVDDSTVMRKVVERALRQAGMEIAECLQAANGVEALEVLRATNGDLDLVLSDINMPVMDGLLFLEKRAEEKLAMNVPVVMITTEGGAAAVLRAIAAGAKGYICKPFTTDQVKLRILPVLNSASAVR</sequence>